<feature type="transmembrane region" description="Helical" evidence="7">
    <location>
        <begin position="133"/>
        <end position="150"/>
    </location>
</feature>
<dbReference type="FunFam" id="1.20.1250.20:FF:000068">
    <property type="entry name" value="MFS general substrate transporter"/>
    <property type="match status" value="1"/>
</dbReference>
<dbReference type="PROSITE" id="PS50850">
    <property type="entry name" value="MFS"/>
    <property type="match status" value="1"/>
</dbReference>
<feature type="transmembrane region" description="Helical" evidence="7">
    <location>
        <begin position="359"/>
        <end position="377"/>
    </location>
</feature>
<keyword evidence="3 7" id="KW-0812">Transmembrane</keyword>
<evidence type="ECO:0000256" key="4">
    <source>
        <dbReference type="ARBA" id="ARBA00022989"/>
    </source>
</evidence>
<organism evidence="9 10">
    <name type="scientific">Monilinia vaccinii-corymbosi</name>
    <dbReference type="NCBI Taxonomy" id="61207"/>
    <lineage>
        <taxon>Eukaryota</taxon>
        <taxon>Fungi</taxon>
        <taxon>Dikarya</taxon>
        <taxon>Ascomycota</taxon>
        <taxon>Pezizomycotina</taxon>
        <taxon>Leotiomycetes</taxon>
        <taxon>Helotiales</taxon>
        <taxon>Sclerotiniaceae</taxon>
        <taxon>Monilinia</taxon>
    </lineage>
</organism>
<dbReference type="InterPro" id="IPR011701">
    <property type="entry name" value="MFS"/>
</dbReference>
<protein>
    <recommendedName>
        <fullName evidence="8">Major facilitator superfamily (MFS) profile domain-containing protein</fullName>
    </recommendedName>
</protein>
<evidence type="ECO:0000256" key="1">
    <source>
        <dbReference type="ARBA" id="ARBA00004141"/>
    </source>
</evidence>
<proteinExistence type="predicted"/>
<dbReference type="EMBL" id="CP063405">
    <property type="protein sequence ID" value="QSZ29145.1"/>
    <property type="molecule type" value="Genomic_DNA"/>
</dbReference>
<feature type="transmembrane region" description="Helical" evidence="7">
    <location>
        <begin position="65"/>
        <end position="83"/>
    </location>
</feature>
<dbReference type="Pfam" id="PF07690">
    <property type="entry name" value="MFS_1"/>
    <property type="match status" value="1"/>
</dbReference>
<feature type="domain" description="Major facilitator superfamily (MFS) profile" evidence="8">
    <location>
        <begin position="65"/>
        <end position="474"/>
    </location>
</feature>
<dbReference type="CDD" id="cd17327">
    <property type="entry name" value="MFS_FEN2_like"/>
    <property type="match status" value="1"/>
</dbReference>
<feature type="transmembrane region" description="Helical" evidence="7">
    <location>
        <begin position="162"/>
        <end position="180"/>
    </location>
</feature>
<feature type="transmembrane region" description="Helical" evidence="7">
    <location>
        <begin position="335"/>
        <end position="352"/>
    </location>
</feature>
<feature type="transmembrane region" description="Helical" evidence="7">
    <location>
        <begin position="296"/>
        <end position="323"/>
    </location>
</feature>
<dbReference type="Gene3D" id="1.20.1250.20">
    <property type="entry name" value="MFS general substrate transporter like domains"/>
    <property type="match status" value="2"/>
</dbReference>
<feature type="transmembrane region" description="Helical" evidence="7">
    <location>
        <begin position="192"/>
        <end position="213"/>
    </location>
</feature>
<accession>A0A8A3NTX1</accession>
<keyword evidence="4 7" id="KW-1133">Transmembrane helix</keyword>
<feature type="transmembrane region" description="Helical" evidence="7">
    <location>
        <begin position="225"/>
        <end position="247"/>
    </location>
</feature>
<keyword evidence="5 7" id="KW-0472">Membrane</keyword>
<feature type="transmembrane region" description="Helical" evidence="7">
    <location>
        <begin position="419"/>
        <end position="440"/>
    </location>
</feature>
<evidence type="ECO:0000259" key="8">
    <source>
        <dbReference type="PROSITE" id="PS50850"/>
    </source>
</evidence>
<dbReference type="InterPro" id="IPR036259">
    <property type="entry name" value="MFS_trans_sf"/>
</dbReference>
<dbReference type="Proteomes" id="UP000672032">
    <property type="component" value="Chromosome 1"/>
</dbReference>
<evidence type="ECO:0000256" key="5">
    <source>
        <dbReference type="ARBA" id="ARBA00023136"/>
    </source>
</evidence>
<feature type="region of interest" description="Disordered" evidence="6">
    <location>
        <begin position="1"/>
        <end position="45"/>
    </location>
</feature>
<dbReference type="GO" id="GO:0022857">
    <property type="term" value="F:transmembrane transporter activity"/>
    <property type="evidence" value="ECO:0007669"/>
    <property type="project" value="InterPro"/>
</dbReference>
<dbReference type="OrthoDB" id="2962993at2759"/>
<dbReference type="SUPFAM" id="SSF103473">
    <property type="entry name" value="MFS general substrate transporter"/>
    <property type="match status" value="1"/>
</dbReference>
<evidence type="ECO:0000256" key="2">
    <source>
        <dbReference type="ARBA" id="ARBA00022448"/>
    </source>
</evidence>
<dbReference type="InterPro" id="IPR020846">
    <property type="entry name" value="MFS_dom"/>
</dbReference>
<evidence type="ECO:0000313" key="9">
    <source>
        <dbReference type="EMBL" id="QSZ29145.1"/>
    </source>
</evidence>
<dbReference type="FunFam" id="1.20.1250.20:FF:000034">
    <property type="entry name" value="MFS general substrate transporter"/>
    <property type="match status" value="1"/>
</dbReference>
<name>A0A8A3NTX1_9HELO</name>
<keyword evidence="2" id="KW-0813">Transport</keyword>
<comment type="subcellular location">
    <subcellularLocation>
        <location evidence="1">Membrane</location>
        <topology evidence="1">Multi-pass membrane protein</topology>
    </subcellularLocation>
</comment>
<gene>
    <name evidence="9" type="ORF">DSL72_003656</name>
</gene>
<feature type="compositionally biased region" description="Polar residues" evidence="6">
    <location>
        <begin position="1"/>
        <end position="12"/>
    </location>
</feature>
<dbReference type="AlphaFoldDB" id="A0A8A3NTX1"/>
<evidence type="ECO:0000256" key="6">
    <source>
        <dbReference type="SAM" id="MobiDB-lite"/>
    </source>
</evidence>
<evidence type="ECO:0000256" key="3">
    <source>
        <dbReference type="ARBA" id="ARBA00022692"/>
    </source>
</evidence>
<dbReference type="GO" id="GO:0016020">
    <property type="term" value="C:membrane"/>
    <property type="evidence" value="ECO:0007669"/>
    <property type="project" value="UniProtKB-SubCell"/>
</dbReference>
<reference evidence="9" key="1">
    <citation type="submission" date="2020-10" db="EMBL/GenBank/DDBJ databases">
        <title>Genome Sequence of Monilinia vaccinii-corymbosi Sheds Light on Mummy Berry Disease Infection of Blueberry and Mating Type.</title>
        <authorList>
            <person name="Yow A.G."/>
            <person name="Zhang Y."/>
            <person name="Bansal K."/>
            <person name="Eacker S.M."/>
            <person name="Sullivan S."/>
            <person name="Liachko I."/>
            <person name="Cubeta M.A."/>
            <person name="Rollins J.A."/>
            <person name="Ashrafi H."/>
        </authorList>
    </citation>
    <scope>NUCLEOTIDE SEQUENCE</scope>
    <source>
        <strain evidence="9">RL-1</strain>
    </source>
</reference>
<sequence length="509" mass="56749">MTLSDMSRASNSVDEEKELTGYYEKASPSPNLPPNSDAHLSEEEKAEIASPRVDRKLVRKLDWTLIPWLCVLYLLAFLDRSNIGNAKIDGLQEDLHHMSTGKYNAALSIFFISYALFEPITNVMLKRFRPSRLIPIIVIVWGMVMTLMGFVKNWSGLMAARWFLGLAEAGLFPGISYYLSCWYKRSEFGVRIAIFFSAAAVSGSFGGVLAAAILKMDGLGGLHGWAWIFILEGLATTLAGVASFWLIHDFPENARFLSEVDRNRVMRRLQTDQQSVGHEKFGAQFIWQAVQDYKMWLAMFVYMGAAMPVYAFSLFLPTIIIQLGYTETRAQLLSVPPYVAAAILTVTIGFIADRTRQRGLCNIFASLISIAGFSMLLGSEEPAIKYAATFLAASGIYPCVANTISWISNNVEGSYKRGLVLGFMIGWGNLTGVISSNIYFDKPRFITGHATVIAFLVICLLGGSILLYLLLKRENSKRIRGERDVWVQGLNESEKTALGDQRPDFLYTL</sequence>
<dbReference type="PANTHER" id="PTHR43791:SF19">
    <property type="entry name" value="TRANSPORTER, PUTATIVE (AFU_ORTHOLOGUE AFUA_1G01812)-RELATED"/>
    <property type="match status" value="1"/>
</dbReference>
<feature type="transmembrane region" description="Helical" evidence="7">
    <location>
        <begin position="446"/>
        <end position="471"/>
    </location>
</feature>
<dbReference type="PANTHER" id="PTHR43791">
    <property type="entry name" value="PERMEASE-RELATED"/>
    <property type="match status" value="1"/>
</dbReference>
<keyword evidence="10" id="KW-1185">Reference proteome</keyword>
<evidence type="ECO:0000256" key="7">
    <source>
        <dbReference type="SAM" id="Phobius"/>
    </source>
</evidence>
<evidence type="ECO:0000313" key="10">
    <source>
        <dbReference type="Proteomes" id="UP000672032"/>
    </source>
</evidence>
<feature type="transmembrane region" description="Helical" evidence="7">
    <location>
        <begin position="383"/>
        <end position="407"/>
    </location>
</feature>
<feature type="transmembrane region" description="Helical" evidence="7">
    <location>
        <begin position="103"/>
        <end position="121"/>
    </location>
</feature>